<organism evidence="2 3">
    <name type="scientific">Paenibacillus lactis</name>
    <dbReference type="NCBI Taxonomy" id="228574"/>
    <lineage>
        <taxon>Bacteria</taxon>
        <taxon>Bacillati</taxon>
        <taxon>Bacillota</taxon>
        <taxon>Bacilli</taxon>
        <taxon>Bacillales</taxon>
        <taxon>Paenibacillaceae</taxon>
        <taxon>Paenibacillus</taxon>
    </lineage>
</organism>
<keyword evidence="3" id="KW-1185">Reference proteome</keyword>
<evidence type="ECO:0000313" key="2">
    <source>
        <dbReference type="EMBL" id="MBP1892405.1"/>
    </source>
</evidence>
<reference evidence="2 3" key="1">
    <citation type="submission" date="2021-03" db="EMBL/GenBank/DDBJ databases">
        <title>Genomic Encyclopedia of Type Strains, Phase IV (KMG-IV): sequencing the most valuable type-strain genomes for metagenomic binning, comparative biology and taxonomic classification.</title>
        <authorList>
            <person name="Goeker M."/>
        </authorList>
    </citation>
    <scope>NUCLEOTIDE SEQUENCE [LARGE SCALE GENOMIC DNA]</scope>
    <source>
        <strain evidence="2 3">DSM 15596</strain>
    </source>
</reference>
<dbReference type="InterPro" id="IPR035965">
    <property type="entry name" value="PAS-like_dom_sf"/>
</dbReference>
<gene>
    <name evidence="2" type="ORF">J2Z18_001481</name>
</gene>
<dbReference type="InterPro" id="IPR013656">
    <property type="entry name" value="PAS_4"/>
</dbReference>
<name>A0ABS4F824_9BACL</name>
<dbReference type="RefSeq" id="WP_210094472.1">
    <property type="nucleotide sequence ID" value="NZ_DMBX01000043.1"/>
</dbReference>
<dbReference type="Proteomes" id="UP000706926">
    <property type="component" value="Unassembled WGS sequence"/>
</dbReference>
<accession>A0ABS4F824</accession>
<evidence type="ECO:0000313" key="3">
    <source>
        <dbReference type="Proteomes" id="UP000706926"/>
    </source>
</evidence>
<feature type="domain" description="PAS fold-4" evidence="1">
    <location>
        <begin position="16"/>
        <end position="135"/>
    </location>
</feature>
<dbReference type="SUPFAM" id="SSF55785">
    <property type="entry name" value="PYP-like sensor domain (PAS domain)"/>
    <property type="match status" value="1"/>
</dbReference>
<dbReference type="EMBL" id="JAGGKI010000003">
    <property type="protein sequence ID" value="MBP1892405.1"/>
    <property type="molecule type" value="Genomic_DNA"/>
</dbReference>
<sequence length="217" mass="24887">MPYDTMSTAWNYAVHALNRGLMIITPDGMIDKINDPLVTMSVRYGVSPDFQWQGASFFDIMPWCFGEVDFGSLDGEHYLSSVRAVLEGSRPDCVLEYSVSRNRKVFWVLCEVQPLSESSDNFIHGAILSFTDITKYKERQILLEQTLARSLPLPEHIPICAVCKHVSQEETWEPVESYLERRLPVEFTHDICPECIRRLYPKYSSALDDDHAGETEE</sequence>
<dbReference type="Gene3D" id="3.30.450.20">
    <property type="entry name" value="PAS domain"/>
    <property type="match status" value="1"/>
</dbReference>
<evidence type="ECO:0000259" key="1">
    <source>
        <dbReference type="Pfam" id="PF08448"/>
    </source>
</evidence>
<proteinExistence type="predicted"/>
<dbReference type="GeneID" id="95403515"/>
<comment type="caution">
    <text evidence="2">The sequence shown here is derived from an EMBL/GenBank/DDBJ whole genome shotgun (WGS) entry which is preliminary data.</text>
</comment>
<protein>
    <recommendedName>
        <fullName evidence="1">PAS fold-4 domain-containing protein</fullName>
    </recommendedName>
</protein>
<dbReference type="Pfam" id="PF08448">
    <property type="entry name" value="PAS_4"/>
    <property type="match status" value="1"/>
</dbReference>